<protein>
    <recommendedName>
        <fullName evidence="3">AAA domain-containing protein</fullName>
    </recommendedName>
</protein>
<sequence>MSRRLSSSAVFVGTTPNIGTTTAAFATALRMAEAGGISVGFLCLHLKSAKLHRFLGVDKPPATLDQLKPELHSASLSPELLGRAMLSLPGQANLHILFGSLNREQAEYYQPLEISHLIEIAKRTFDFVVLDVGAYWDNAATVCAIREAETRIVVTTPALSHFQEDGKRWIGQVSPLFQINSNQYDCVVVHGAWGGEGYSMKQICKELGVKPLGQLQLNSALYSCYDRGQFQDWLRRDGEGKKAMIKPARELLRRHGLQRSFSPMQNQPWFRKLTKLRGGVDSV</sequence>
<dbReference type="InterPro" id="IPR027417">
    <property type="entry name" value="P-loop_NTPase"/>
</dbReference>
<dbReference type="AlphaFoldDB" id="A0A1A5YC86"/>
<evidence type="ECO:0008006" key="3">
    <source>
        <dbReference type="Google" id="ProtNLM"/>
    </source>
</evidence>
<dbReference type="RefSeq" id="WP_068686487.1">
    <property type="nucleotide sequence ID" value="NZ_LYPA01000074.1"/>
</dbReference>
<reference evidence="1 2" key="1">
    <citation type="submission" date="2016-05" db="EMBL/GenBank/DDBJ databases">
        <title>Paenibacillus oryzae. sp. nov., isolated from the rice root.</title>
        <authorList>
            <person name="Zhang J."/>
            <person name="Zhang X."/>
        </authorList>
    </citation>
    <scope>NUCLEOTIDE SEQUENCE [LARGE SCALE GENOMIC DNA]</scope>
    <source>
        <strain evidence="1 2">1DrF-4</strain>
    </source>
</reference>
<evidence type="ECO:0000313" key="1">
    <source>
        <dbReference type="EMBL" id="OBR63221.1"/>
    </source>
</evidence>
<dbReference type="SUPFAM" id="SSF52540">
    <property type="entry name" value="P-loop containing nucleoside triphosphate hydrolases"/>
    <property type="match status" value="1"/>
</dbReference>
<dbReference type="Proteomes" id="UP000092024">
    <property type="component" value="Unassembled WGS sequence"/>
</dbReference>
<accession>A0A1A5YC86</accession>
<comment type="caution">
    <text evidence="1">The sequence shown here is derived from an EMBL/GenBank/DDBJ whole genome shotgun (WGS) entry which is preliminary data.</text>
</comment>
<gene>
    <name evidence="1" type="ORF">A7K91_25035</name>
</gene>
<organism evidence="1 2">
    <name type="scientific">Paenibacillus oryzae</name>
    <dbReference type="NCBI Taxonomy" id="1844972"/>
    <lineage>
        <taxon>Bacteria</taxon>
        <taxon>Bacillati</taxon>
        <taxon>Bacillota</taxon>
        <taxon>Bacilli</taxon>
        <taxon>Bacillales</taxon>
        <taxon>Paenibacillaceae</taxon>
        <taxon>Paenibacillus</taxon>
    </lineage>
</organism>
<dbReference type="EMBL" id="LYPA01000074">
    <property type="protein sequence ID" value="OBR63221.1"/>
    <property type="molecule type" value="Genomic_DNA"/>
</dbReference>
<name>A0A1A5YC86_9BACL</name>
<dbReference type="STRING" id="1844972.A7K91_25035"/>
<proteinExistence type="predicted"/>
<dbReference type="OrthoDB" id="2676652at2"/>
<evidence type="ECO:0000313" key="2">
    <source>
        <dbReference type="Proteomes" id="UP000092024"/>
    </source>
</evidence>
<dbReference type="Gene3D" id="3.40.50.300">
    <property type="entry name" value="P-loop containing nucleotide triphosphate hydrolases"/>
    <property type="match status" value="1"/>
</dbReference>
<keyword evidence="2" id="KW-1185">Reference proteome</keyword>